<evidence type="ECO:0000313" key="2">
    <source>
        <dbReference type="EMBL" id="KAK3935516.1"/>
    </source>
</evidence>
<accession>A0AAN6MYY2</accession>
<proteinExistence type="predicted"/>
<gene>
    <name evidence="2" type="ORF">QBC46DRAFT_47216</name>
</gene>
<evidence type="ECO:0000313" key="3">
    <source>
        <dbReference type="Proteomes" id="UP001303473"/>
    </source>
</evidence>
<dbReference type="EMBL" id="MU853920">
    <property type="protein sequence ID" value="KAK3935516.1"/>
    <property type="molecule type" value="Genomic_DNA"/>
</dbReference>
<name>A0AAN6MYY2_9PEZI</name>
<dbReference type="AlphaFoldDB" id="A0AAN6MYY2"/>
<feature type="region of interest" description="Disordered" evidence="1">
    <location>
        <begin position="1"/>
        <end position="20"/>
    </location>
</feature>
<evidence type="ECO:0000256" key="1">
    <source>
        <dbReference type="SAM" id="MobiDB-lite"/>
    </source>
</evidence>
<dbReference type="Proteomes" id="UP001303473">
    <property type="component" value="Unassembled WGS sequence"/>
</dbReference>
<reference evidence="3" key="1">
    <citation type="journal article" date="2023" name="Mol. Phylogenet. Evol.">
        <title>Genome-scale phylogeny and comparative genomics of the fungal order Sordariales.</title>
        <authorList>
            <person name="Hensen N."/>
            <person name="Bonometti L."/>
            <person name="Westerberg I."/>
            <person name="Brannstrom I.O."/>
            <person name="Guillou S."/>
            <person name="Cros-Aarteil S."/>
            <person name="Calhoun S."/>
            <person name="Haridas S."/>
            <person name="Kuo A."/>
            <person name="Mondo S."/>
            <person name="Pangilinan J."/>
            <person name="Riley R."/>
            <person name="LaButti K."/>
            <person name="Andreopoulos B."/>
            <person name="Lipzen A."/>
            <person name="Chen C."/>
            <person name="Yan M."/>
            <person name="Daum C."/>
            <person name="Ng V."/>
            <person name="Clum A."/>
            <person name="Steindorff A."/>
            <person name="Ohm R.A."/>
            <person name="Martin F."/>
            <person name="Silar P."/>
            <person name="Natvig D.O."/>
            <person name="Lalanne C."/>
            <person name="Gautier V."/>
            <person name="Ament-Velasquez S.L."/>
            <person name="Kruys A."/>
            <person name="Hutchinson M.I."/>
            <person name="Powell A.J."/>
            <person name="Barry K."/>
            <person name="Miller A.N."/>
            <person name="Grigoriev I.V."/>
            <person name="Debuchy R."/>
            <person name="Gladieux P."/>
            <person name="Hiltunen Thoren M."/>
            <person name="Johannesson H."/>
        </authorList>
    </citation>
    <scope>NUCLEOTIDE SEQUENCE [LARGE SCALE GENOMIC DNA]</scope>
    <source>
        <strain evidence="3">CBS 340.73</strain>
    </source>
</reference>
<keyword evidence="3" id="KW-1185">Reference proteome</keyword>
<sequence length="177" mass="18793">MTDLRECLSPPIESHLSSPANERRISFRHPAYPDAAPDLLCLSAVDGGLGVGIEYNTALVAVALSLEIAGTELGLALGARPTTIPSSLSSNLPMASCVILFITSTSGPRRRSYTPSSRRSTTGDFHTMASHCRWRRPPFSDPSISSQASSAAPPTLATRYRFAIRPAASPATSKPAR</sequence>
<protein>
    <submittedName>
        <fullName evidence="2">Uncharacterized protein</fullName>
    </submittedName>
</protein>
<organism evidence="2 3">
    <name type="scientific">Diplogelasinospora grovesii</name>
    <dbReference type="NCBI Taxonomy" id="303347"/>
    <lineage>
        <taxon>Eukaryota</taxon>
        <taxon>Fungi</taxon>
        <taxon>Dikarya</taxon>
        <taxon>Ascomycota</taxon>
        <taxon>Pezizomycotina</taxon>
        <taxon>Sordariomycetes</taxon>
        <taxon>Sordariomycetidae</taxon>
        <taxon>Sordariales</taxon>
        <taxon>Diplogelasinosporaceae</taxon>
        <taxon>Diplogelasinospora</taxon>
    </lineage>
</organism>
<comment type="caution">
    <text evidence="2">The sequence shown here is derived from an EMBL/GenBank/DDBJ whole genome shotgun (WGS) entry which is preliminary data.</text>
</comment>